<comment type="similarity">
    <text evidence="1">Belongs to the LysR transcriptional regulatory family.</text>
</comment>
<dbReference type="SUPFAM" id="SSF53850">
    <property type="entry name" value="Periplasmic binding protein-like II"/>
    <property type="match status" value="1"/>
</dbReference>
<evidence type="ECO:0000313" key="6">
    <source>
        <dbReference type="EMBL" id="TDR88885.1"/>
    </source>
</evidence>
<dbReference type="InterPro" id="IPR036388">
    <property type="entry name" value="WH-like_DNA-bd_sf"/>
</dbReference>
<dbReference type="PANTHER" id="PTHR30537">
    <property type="entry name" value="HTH-TYPE TRANSCRIPTIONAL REGULATOR"/>
    <property type="match status" value="1"/>
</dbReference>
<dbReference type="InterPro" id="IPR000847">
    <property type="entry name" value="LysR_HTH_N"/>
</dbReference>
<sequence>MIERVEPPLTAVRAFEAVARLGSATLAARELGVSPSAVSHQLALLDAFMEQPLTRRDGRGLALTEAGREYFRSVRTAFAVLRGATDQMRDGHRNAPVQLGVIPLFGRTWLFRHIGDFLGRNPDVELTVSYSHHRNYVSDSADLSVRFGDGQWKGYEAHRILSGAVAPFCSADLVARHPASLDQPMLLSTLPLVHDQDRNGWRLWFERHQSDRNPAPGLLVEDGNLALQAVLDGMGIALLRPSLVGALVDEGQLVRLSEEAMQDDRDYYLCHLSQQPLSGAEDRLLRWIIERCGADASAAPRRAPPDRR</sequence>
<dbReference type="OrthoDB" id="1631201at2"/>
<dbReference type="InterPro" id="IPR036390">
    <property type="entry name" value="WH_DNA-bd_sf"/>
</dbReference>
<dbReference type="PANTHER" id="PTHR30537:SF79">
    <property type="entry name" value="TRANSCRIPTIONAL REGULATOR-RELATED"/>
    <property type="match status" value="1"/>
</dbReference>
<keyword evidence="3" id="KW-0238">DNA-binding</keyword>
<dbReference type="GO" id="GO:0003700">
    <property type="term" value="F:DNA-binding transcription factor activity"/>
    <property type="evidence" value="ECO:0007669"/>
    <property type="project" value="InterPro"/>
</dbReference>
<evidence type="ECO:0000259" key="5">
    <source>
        <dbReference type="PROSITE" id="PS50931"/>
    </source>
</evidence>
<comment type="caution">
    <text evidence="6">The sequence shown here is derived from an EMBL/GenBank/DDBJ whole genome shotgun (WGS) entry which is preliminary data.</text>
</comment>
<proteinExistence type="inferred from homology"/>
<dbReference type="SUPFAM" id="SSF46785">
    <property type="entry name" value="Winged helix' DNA-binding domain"/>
    <property type="match status" value="1"/>
</dbReference>
<dbReference type="GO" id="GO:0006351">
    <property type="term" value="P:DNA-templated transcription"/>
    <property type="evidence" value="ECO:0007669"/>
    <property type="project" value="TreeGrafter"/>
</dbReference>
<evidence type="ECO:0000256" key="1">
    <source>
        <dbReference type="ARBA" id="ARBA00009437"/>
    </source>
</evidence>
<dbReference type="PROSITE" id="PS50931">
    <property type="entry name" value="HTH_LYSR"/>
    <property type="match status" value="1"/>
</dbReference>
<gene>
    <name evidence="6" type="ORF">EV668_3368</name>
</gene>
<dbReference type="Pfam" id="PF00126">
    <property type="entry name" value="HTH_1"/>
    <property type="match status" value="1"/>
</dbReference>
<evidence type="ECO:0000313" key="7">
    <source>
        <dbReference type="Proteomes" id="UP000295122"/>
    </source>
</evidence>
<dbReference type="AlphaFoldDB" id="A0A4R7BW44"/>
<evidence type="ECO:0000256" key="4">
    <source>
        <dbReference type="ARBA" id="ARBA00023163"/>
    </source>
</evidence>
<dbReference type="EMBL" id="SNZR01000014">
    <property type="protein sequence ID" value="TDR88885.1"/>
    <property type="molecule type" value="Genomic_DNA"/>
</dbReference>
<dbReference type="Pfam" id="PF03466">
    <property type="entry name" value="LysR_substrate"/>
    <property type="match status" value="1"/>
</dbReference>
<accession>A0A4R7BW44</accession>
<dbReference type="InterPro" id="IPR005119">
    <property type="entry name" value="LysR_subst-bd"/>
</dbReference>
<keyword evidence="2" id="KW-0805">Transcription regulation</keyword>
<dbReference type="InterPro" id="IPR058163">
    <property type="entry name" value="LysR-type_TF_proteobact-type"/>
</dbReference>
<name>A0A4R7BW44_9HYPH</name>
<keyword evidence="4" id="KW-0804">Transcription</keyword>
<reference evidence="6 7" key="1">
    <citation type="submission" date="2019-03" db="EMBL/GenBank/DDBJ databases">
        <title>Genomic Encyclopedia of Type Strains, Phase IV (KMG-IV): sequencing the most valuable type-strain genomes for metagenomic binning, comparative biology and taxonomic classification.</title>
        <authorList>
            <person name="Goeker M."/>
        </authorList>
    </citation>
    <scope>NUCLEOTIDE SEQUENCE [LARGE SCALE GENOMIC DNA]</scope>
    <source>
        <strain evidence="6 7">DSM 25903</strain>
    </source>
</reference>
<feature type="domain" description="HTH lysR-type" evidence="5">
    <location>
        <begin position="7"/>
        <end position="64"/>
    </location>
</feature>
<evidence type="ECO:0000256" key="2">
    <source>
        <dbReference type="ARBA" id="ARBA00023015"/>
    </source>
</evidence>
<dbReference type="Gene3D" id="1.10.10.10">
    <property type="entry name" value="Winged helix-like DNA-binding domain superfamily/Winged helix DNA-binding domain"/>
    <property type="match status" value="1"/>
</dbReference>
<protein>
    <submittedName>
        <fullName evidence="6">LysR family transcriptional regulator</fullName>
    </submittedName>
</protein>
<dbReference type="GO" id="GO:0043565">
    <property type="term" value="F:sequence-specific DNA binding"/>
    <property type="evidence" value="ECO:0007669"/>
    <property type="project" value="TreeGrafter"/>
</dbReference>
<organism evidence="6 7">
    <name type="scientific">Enterovirga rhinocerotis</name>
    <dbReference type="NCBI Taxonomy" id="1339210"/>
    <lineage>
        <taxon>Bacteria</taxon>
        <taxon>Pseudomonadati</taxon>
        <taxon>Pseudomonadota</taxon>
        <taxon>Alphaproteobacteria</taxon>
        <taxon>Hyphomicrobiales</taxon>
        <taxon>Methylobacteriaceae</taxon>
        <taxon>Enterovirga</taxon>
    </lineage>
</organism>
<keyword evidence="7" id="KW-1185">Reference proteome</keyword>
<dbReference type="Gene3D" id="3.40.190.10">
    <property type="entry name" value="Periplasmic binding protein-like II"/>
    <property type="match status" value="2"/>
</dbReference>
<dbReference type="Proteomes" id="UP000295122">
    <property type="component" value="Unassembled WGS sequence"/>
</dbReference>
<evidence type="ECO:0000256" key="3">
    <source>
        <dbReference type="ARBA" id="ARBA00023125"/>
    </source>
</evidence>